<dbReference type="Gene3D" id="3.80.10.10">
    <property type="entry name" value="Ribonuclease Inhibitor"/>
    <property type="match status" value="1"/>
</dbReference>
<dbReference type="PROSITE" id="PS51450">
    <property type="entry name" value="LRR"/>
    <property type="match status" value="1"/>
</dbReference>
<dbReference type="Pfam" id="PF23559">
    <property type="entry name" value="WHD_DRP"/>
    <property type="match status" value="1"/>
</dbReference>
<dbReference type="GO" id="GO:0043531">
    <property type="term" value="F:ADP binding"/>
    <property type="evidence" value="ECO:0007669"/>
    <property type="project" value="InterPro"/>
</dbReference>
<dbReference type="FunFam" id="1.10.10.10:FF:000322">
    <property type="entry name" value="Probable disease resistance protein At1g63360"/>
    <property type="match status" value="1"/>
</dbReference>
<gene>
    <name evidence="8" type="ORF">AQUCO_02000281v1</name>
</gene>
<dbReference type="Pfam" id="PF18052">
    <property type="entry name" value="Rx_N"/>
    <property type="match status" value="1"/>
</dbReference>
<dbReference type="FunFam" id="3.40.50.300:FF:001091">
    <property type="entry name" value="Probable disease resistance protein At1g61300"/>
    <property type="match status" value="1"/>
</dbReference>
<dbReference type="Proteomes" id="UP000230069">
    <property type="component" value="Unassembled WGS sequence"/>
</dbReference>
<dbReference type="Pfam" id="PF00931">
    <property type="entry name" value="NB-ARC"/>
    <property type="match status" value="1"/>
</dbReference>
<name>A0A2G5DGU0_AQUCA</name>
<feature type="domain" description="Disease resistance R13L4/SHOC-2-like LRR" evidence="7">
    <location>
        <begin position="567"/>
        <end position="876"/>
    </location>
</feature>
<dbReference type="SUPFAM" id="SSF52540">
    <property type="entry name" value="P-loop containing nucleoside triphosphate hydrolases"/>
    <property type="match status" value="1"/>
</dbReference>
<evidence type="ECO:0000259" key="4">
    <source>
        <dbReference type="Pfam" id="PF00931"/>
    </source>
</evidence>
<dbReference type="Gene3D" id="3.40.50.300">
    <property type="entry name" value="P-loop containing nucleotide triphosphate hydrolases"/>
    <property type="match status" value="1"/>
</dbReference>
<dbReference type="AlphaFoldDB" id="A0A2G5DGU0"/>
<proteinExistence type="predicted"/>
<evidence type="ECO:0000313" key="9">
    <source>
        <dbReference type="Proteomes" id="UP000230069"/>
    </source>
</evidence>
<dbReference type="InterPro" id="IPR042197">
    <property type="entry name" value="Apaf_helical"/>
</dbReference>
<sequence length="909" mass="104764">MAESVVNILLQKLVDLTQQEWELLKGVHDEIAYIRNQFSKMQASLRDADSKAAINNEVKEWVKQVRDAAYEIEDVLDEYILSRLPMDGNSKHSITRRLKAGISHPFKCVKAKHKIGIQIQGLKKKIEELYKQREGFAFNEEGSSSSERKFITKRDPREDALLLEESDLVGLNGPRTKLVDYLLEAEKRLGVVAVLGEGGLGKTTLVKKVYDSSNVKDQFTHRAWITVSQTFDATSVLRSLIKQFFPGRDEVEKMEVIDLKQVVKNELQGKRYIVVLDDIWKLDAWKELKLVFPNDGESGSRIMVTTRSQNMAHICIEDYGHVYPHQHLDSDDSWKLFYRKAFSSQVKNMTSEKVLRDRSVKFLKKCNGLPLAIVTIGGLLSIKQPNEWDRVYQCLGSLMDGSKGAFEDIDDHLKDLRIVISLSYNDLPYHLKPCFLYLSNFPEDYSIRCSRLLRLWVAAGFVERRPNRDVTMEEIANDYLNELIQRSLVQVDKMDERMRIKSCKIHDHIRDFIIGKARDQNFVEVIAKEQEEEFQSSTSVSRRPPRHLSISGIQNQLPENKKSGSGIRSLFFFDSRIIPFSNFKLLRVLDLEHSNLGVFPSAIVNLLYLRYLSLRRNNIKEVPSLIGNLVYLETLNLKSTYVKQLPVEILKLTQLRNLSGSYPWIIVPDGIHVLTTLENLKAINADVEGSSIMIKGLQKLTQLRKLSIRWVREEDEMQLFASLGKMKYLLSLKLTSRSRKFQHSSHLSSLPSSLQKLHIQGGFDELPGWIDLLENLEILKLDYSRLTNDQMDRLGRLPNLVCLAFGYAAFDGEELNFAQGRFPRLKKLVLKTLENLIKIKVEEGAMPCIQSIRFVGCNNLEVPIGLEHLFTLHRIVHDHMPQHFIIGLEQYCWKTGFHPVIEERFDYPY</sequence>
<evidence type="ECO:0000259" key="5">
    <source>
        <dbReference type="Pfam" id="PF18052"/>
    </source>
</evidence>
<feature type="domain" description="Disease resistance N-terminal" evidence="5">
    <location>
        <begin position="5"/>
        <end position="94"/>
    </location>
</feature>
<feature type="domain" description="Disease resistance protein winged helix" evidence="6">
    <location>
        <begin position="441"/>
        <end position="513"/>
    </location>
</feature>
<dbReference type="Gene3D" id="1.20.5.4130">
    <property type="match status" value="1"/>
</dbReference>
<evidence type="ECO:0000256" key="1">
    <source>
        <dbReference type="ARBA" id="ARBA00022737"/>
    </source>
</evidence>
<dbReference type="InterPro" id="IPR032675">
    <property type="entry name" value="LRR_dom_sf"/>
</dbReference>
<evidence type="ECO:0000259" key="7">
    <source>
        <dbReference type="Pfam" id="PF23598"/>
    </source>
</evidence>
<dbReference type="Pfam" id="PF23598">
    <property type="entry name" value="LRR_14"/>
    <property type="match status" value="1"/>
</dbReference>
<evidence type="ECO:0000256" key="2">
    <source>
        <dbReference type="ARBA" id="ARBA00022741"/>
    </source>
</evidence>
<accession>A0A2G5DGU0</accession>
<dbReference type="PANTHER" id="PTHR23155:SF1205">
    <property type="entry name" value="DISEASE RESISTANCE PROTEIN RPM1"/>
    <property type="match status" value="1"/>
</dbReference>
<dbReference type="InterPro" id="IPR058922">
    <property type="entry name" value="WHD_DRP"/>
</dbReference>
<protein>
    <recommendedName>
        <fullName evidence="10">AAA+ ATPase domain-containing protein</fullName>
    </recommendedName>
</protein>
<dbReference type="CDD" id="cd14798">
    <property type="entry name" value="RX-CC_like"/>
    <property type="match status" value="1"/>
</dbReference>
<feature type="domain" description="NB-ARC" evidence="4">
    <location>
        <begin position="177"/>
        <end position="346"/>
    </location>
</feature>
<dbReference type="InterPro" id="IPR027417">
    <property type="entry name" value="P-loop_NTPase"/>
</dbReference>
<dbReference type="PANTHER" id="PTHR23155">
    <property type="entry name" value="DISEASE RESISTANCE PROTEIN RP"/>
    <property type="match status" value="1"/>
</dbReference>
<dbReference type="FunCoup" id="A0A2G5DGU0">
    <property type="interactions" value="328"/>
</dbReference>
<reference evidence="8 9" key="1">
    <citation type="submission" date="2017-09" db="EMBL/GenBank/DDBJ databases">
        <title>WGS assembly of Aquilegia coerulea Goldsmith.</title>
        <authorList>
            <person name="Hodges S."/>
            <person name="Kramer E."/>
            <person name="Nordborg M."/>
            <person name="Tomkins J."/>
            <person name="Borevitz J."/>
            <person name="Derieg N."/>
            <person name="Yan J."/>
            <person name="Mihaltcheva S."/>
            <person name="Hayes R.D."/>
            <person name="Rokhsar D."/>
        </authorList>
    </citation>
    <scope>NUCLEOTIDE SEQUENCE [LARGE SCALE GENOMIC DNA]</scope>
    <source>
        <strain evidence="9">cv. Goldsmith</strain>
    </source>
</reference>
<dbReference type="GO" id="GO:0098542">
    <property type="term" value="P:defense response to other organism"/>
    <property type="evidence" value="ECO:0007669"/>
    <property type="project" value="TreeGrafter"/>
</dbReference>
<dbReference type="InterPro" id="IPR002182">
    <property type="entry name" value="NB-ARC"/>
</dbReference>
<keyword evidence="1" id="KW-0677">Repeat</keyword>
<keyword evidence="2" id="KW-0547">Nucleotide-binding</keyword>
<keyword evidence="3" id="KW-0611">Plant defense</keyword>
<dbReference type="InterPro" id="IPR001611">
    <property type="entry name" value="Leu-rich_rpt"/>
</dbReference>
<dbReference type="Gene3D" id="1.10.10.10">
    <property type="entry name" value="Winged helix-like DNA-binding domain superfamily/Winged helix DNA-binding domain"/>
    <property type="match status" value="1"/>
</dbReference>
<evidence type="ECO:0008006" key="10">
    <source>
        <dbReference type="Google" id="ProtNLM"/>
    </source>
</evidence>
<evidence type="ECO:0000256" key="3">
    <source>
        <dbReference type="ARBA" id="ARBA00022821"/>
    </source>
</evidence>
<dbReference type="InterPro" id="IPR044974">
    <property type="entry name" value="Disease_R_plants"/>
</dbReference>
<dbReference type="InParanoid" id="A0A2G5DGU0"/>
<evidence type="ECO:0000259" key="6">
    <source>
        <dbReference type="Pfam" id="PF23559"/>
    </source>
</evidence>
<dbReference type="OrthoDB" id="690341at2759"/>
<organism evidence="8 9">
    <name type="scientific">Aquilegia coerulea</name>
    <name type="common">Rocky mountain columbine</name>
    <dbReference type="NCBI Taxonomy" id="218851"/>
    <lineage>
        <taxon>Eukaryota</taxon>
        <taxon>Viridiplantae</taxon>
        <taxon>Streptophyta</taxon>
        <taxon>Embryophyta</taxon>
        <taxon>Tracheophyta</taxon>
        <taxon>Spermatophyta</taxon>
        <taxon>Magnoliopsida</taxon>
        <taxon>Ranunculales</taxon>
        <taxon>Ranunculaceae</taxon>
        <taxon>Thalictroideae</taxon>
        <taxon>Aquilegia</taxon>
    </lineage>
</organism>
<dbReference type="InterPro" id="IPR055414">
    <property type="entry name" value="LRR_R13L4/SHOC2-like"/>
</dbReference>
<dbReference type="STRING" id="218851.A0A2G5DGU0"/>
<dbReference type="InterPro" id="IPR041118">
    <property type="entry name" value="Rx_N"/>
</dbReference>
<dbReference type="EMBL" id="KZ305037">
    <property type="protein sequence ID" value="PIA42714.1"/>
    <property type="molecule type" value="Genomic_DNA"/>
</dbReference>
<evidence type="ECO:0000313" key="8">
    <source>
        <dbReference type="EMBL" id="PIA42714.1"/>
    </source>
</evidence>
<dbReference type="PRINTS" id="PR00364">
    <property type="entry name" value="DISEASERSIST"/>
</dbReference>
<dbReference type="InterPro" id="IPR038005">
    <property type="entry name" value="RX-like_CC"/>
</dbReference>
<dbReference type="Gene3D" id="1.10.8.430">
    <property type="entry name" value="Helical domain of apoptotic protease-activating factors"/>
    <property type="match status" value="1"/>
</dbReference>
<dbReference type="InterPro" id="IPR036388">
    <property type="entry name" value="WH-like_DNA-bd_sf"/>
</dbReference>
<dbReference type="SUPFAM" id="SSF52058">
    <property type="entry name" value="L domain-like"/>
    <property type="match status" value="1"/>
</dbReference>
<keyword evidence="9" id="KW-1185">Reference proteome</keyword>